<evidence type="ECO:0000313" key="1">
    <source>
        <dbReference type="EMBL" id="KAF6337290.1"/>
    </source>
</evidence>
<reference evidence="1 2" key="1">
    <citation type="journal article" date="2020" name="Nature">
        <title>Six reference-quality genomes reveal evolution of bat adaptations.</title>
        <authorList>
            <person name="Jebb D."/>
            <person name="Huang Z."/>
            <person name="Pippel M."/>
            <person name="Hughes G.M."/>
            <person name="Lavrichenko K."/>
            <person name="Devanna P."/>
            <person name="Winkler S."/>
            <person name="Jermiin L.S."/>
            <person name="Skirmuntt E.C."/>
            <person name="Katzourakis A."/>
            <person name="Burkitt-Gray L."/>
            <person name="Ray D.A."/>
            <person name="Sullivan K.A.M."/>
            <person name="Roscito J.G."/>
            <person name="Kirilenko B.M."/>
            <person name="Davalos L.M."/>
            <person name="Corthals A.P."/>
            <person name="Power M.L."/>
            <person name="Jones G."/>
            <person name="Ransome R.D."/>
            <person name="Dechmann D.K.N."/>
            <person name="Locatelli A.G."/>
            <person name="Puechmaille S.J."/>
            <person name="Fedrigo O."/>
            <person name="Jarvis E.D."/>
            <person name="Hiller M."/>
            <person name="Vernes S.C."/>
            <person name="Myers E.W."/>
            <person name="Teeling E.C."/>
        </authorList>
    </citation>
    <scope>NUCLEOTIDE SEQUENCE [LARGE SCALE GENOMIC DNA]</scope>
    <source>
        <strain evidence="1">MMyoMyo1</strain>
        <tissue evidence="1">Flight muscle</tissue>
    </source>
</reference>
<gene>
    <name evidence="1" type="ORF">mMyoMyo1_015952</name>
</gene>
<evidence type="ECO:0000313" key="2">
    <source>
        <dbReference type="Proteomes" id="UP000527355"/>
    </source>
</evidence>
<keyword evidence="2" id="KW-1185">Reference proteome</keyword>
<keyword evidence="1" id="KW-0647">Proteasome</keyword>
<proteinExistence type="predicted"/>
<sequence>MINMMMSWPSLVLFWPREYWMQVVIMSQSPYSLGLDIPICLLWLASLSLPSSGSGFLFHTSCHWLIPLPVSLALTRT</sequence>
<protein>
    <submittedName>
        <fullName evidence="1">Proteasome 26S subunit, non-ATPase 1</fullName>
    </submittedName>
</protein>
<organism evidence="1 2">
    <name type="scientific">Myotis myotis</name>
    <name type="common">Greater mouse-eared bat</name>
    <name type="synonym">Vespertilio myotis</name>
    <dbReference type="NCBI Taxonomy" id="51298"/>
    <lineage>
        <taxon>Eukaryota</taxon>
        <taxon>Metazoa</taxon>
        <taxon>Chordata</taxon>
        <taxon>Craniata</taxon>
        <taxon>Vertebrata</taxon>
        <taxon>Euteleostomi</taxon>
        <taxon>Mammalia</taxon>
        <taxon>Eutheria</taxon>
        <taxon>Laurasiatheria</taxon>
        <taxon>Chiroptera</taxon>
        <taxon>Yangochiroptera</taxon>
        <taxon>Vespertilionidae</taxon>
        <taxon>Myotis</taxon>
    </lineage>
</organism>
<dbReference type="EMBL" id="JABWUV010000008">
    <property type="protein sequence ID" value="KAF6337290.1"/>
    <property type="molecule type" value="Genomic_DNA"/>
</dbReference>
<name>A0A7J7WJ88_MYOMY</name>
<comment type="caution">
    <text evidence="1">The sequence shown here is derived from an EMBL/GenBank/DDBJ whole genome shotgun (WGS) entry which is preliminary data.</text>
</comment>
<accession>A0A7J7WJ88</accession>
<dbReference type="Proteomes" id="UP000527355">
    <property type="component" value="Unassembled WGS sequence"/>
</dbReference>
<dbReference type="GO" id="GO:0000502">
    <property type="term" value="C:proteasome complex"/>
    <property type="evidence" value="ECO:0007669"/>
    <property type="project" value="UniProtKB-KW"/>
</dbReference>
<dbReference type="AlphaFoldDB" id="A0A7J7WJ88"/>